<gene>
    <name evidence="7" type="ORF">OW157_02190</name>
</gene>
<protein>
    <submittedName>
        <fullName evidence="7">Cation:proton antiporter</fullName>
    </submittedName>
</protein>
<evidence type="ECO:0000313" key="8">
    <source>
        <dbReference type="Proteomes" id="UP001146670"/>
    </source>
</evidence>
<evidence type="ECO:0000256" key="1">
    <source>
        <dbReference type="ARBA" id="ARBA00004141"/>
    </source>
</evidence>
<accession>A0A9X3FM67</accession>
<evidence type="ECO:0000259" key="6">
    <source>
        <dbReference type="Pfam" id="PF00999"/>
    </source>
</evidence>
<feature type="transmembrane region" description="Helical" evidence="5">
    <location>
        <begin position="360"/>
        <end position="381"/>
    </location>
</feature>
<feature type="domain" description="Cation/H+ exchanger transmembrane" evidence="6">
    <location>
        <begin position="8"/>
        <end position="378"/>
    </location>
</feature>
<feature type="transmembrane region" description="Helical" evidence="5">
    <location>
        <begin position="300"/>
        <end position="320"/>
    </location>
</feature>
<keyword evidence="8" id="KW-1185">Reference proteome</keyword>
<keyword evidence="4 5" id="KW-0472">Membrane</keyword>
<sequence length="397" mass="42152">MLINLVIILIGGAIFASLFEKIKMPGLVGMILFGLLISPGLLDTLSADFYVWSGELRQLALIIILLRAGLTLNIASLRKNGLPAMLLCFVPASFEIAAVAVLGPYLFGLSLADALILGAVLAAVSPAVIVPRMIDLIKLGYGQSKGIPQMLIAGSSADDIFVIILFSAFMTMAQGGGFNFSLLWNIPISIITGLSVGYLLGKLVALILKYWQPSLAITTVFILGILIIMVNSEDWINRFLPFSALLAVMSCGLALQVDLPEIQTALKQSYQHCWNVAQIVLFVLVGTSLDLAYIGAAGFAALILITLALIVRSLGVWLCLLPSNLSKQEKTFSTFAYLPKATVQAAIGGIPLSAGLASGPIILAVAIIAILTTAPIGAFLIDHTYAKLLDQSHQTNT</sequence>
<dbReference type="Gene3D" id="1.20.1530.20">
    <property type="match status" value="1"/>
</dbReference>
<dbReference type="PANTHER" id="PTHR31102:SF1">
    <property type="entry name" value="CATION_H+ EXCHANGER DOMAIN-CONTAINING PROTEIN"/>
    <property type="match status" value="1"/>
</dbReference>
<dbReference type="Proteomes" id="UP001146670">
    <property type="component" value="Unassembled WGS sequence"/>
</dbReference>
<dbReference type="Pfam" id="PF00999">
    <property type="entry name" value="Na_H_Exchanger"/>
    <property type="match status" value="1"/>
</dbReference>
<dbReference type="RefSeq" id="WP_268751696.1">
    <property type="nucleotide sequence ID" value="NZ_JAPRFQ010000001.1"/>
</dbReference>
<evidence type="ECO:0000256" key="4">
    <source>
        <dbReference type="ARBA" id="ARBA00023136"/>
    </source>
</evidence>
<comment type="caution">
    <text evidence="7">The sequence shown here is derived from an EMBL/GenBank/DDBJ whole genome shotgun (WGS) entry which is preliminary data.</text>
</comment>
<dbReference type="InterPro" id="IPR006153">
    <property type="entry name" value="Cation/H_exchanger_TM"/>
</dbReference>
<dbReference type="GO" id="GO:1902600">
    <property type="term" value="P:proton transmembrane transport"/>
    <property type="evidence" value="ECO:0007669"/>
    <property type="project" value="InterPro"/>
</dbReference>
<keyword evidence="2 5" id="KW-0812">Transmembrane</keyword>
<organism evidence="7 8">
    <name type="scientific">Aerococcus kribbianus</name>
    <dbReference type="NCBI Taxonomy" id="2999064"/>
    <lineage>
        <taxon>Bacteria</taxon>
        <taxon>Bacillati</taxon>
        <taxon>Bacillota</taxon>
        <taxon>Bacilli</taxon>
        <taxon>Lactobacillales</taxon>
        <taxon>Aerococcaceae</taxon>
        <taxon>Aerococcus</taxon>
    </lineage>
</organism>
<dbReference type="InterPro" id="IPR038770">
    <property type="entry name" value="Na+/solute_symporter_sf"/>
</dbReference>
<feature type="transmembrane region" description="Helical" evidence="5">
    <location>
        <begin position="6"/>
        <end position="22"/>
    </location>
</feature>
<evidence type="ECO:0000256" key="2">
    <source>
        <dbReference type="ARBA" id="ARBA00022692"/>
    </source>
</evidence>
<feature type="transmembrane region" description="Helical" evidence="5">
    <location>
        <begin position="111"/>
        <end position="130"/>
    </location>
</feature>
<keyword evidence="3 5" id="KW-1133">Transmembrane helix</keyword>
<dbReference type="EMBL" id="JAPRFR010000001">
    <property type="protein sequence ID" value="MCZ0725375.1"/>
    <property type="molecule type" value="Genomic_DNA"/>
</dbReference>
<feature type="transmembrane region" description="Helical" evidence="5">
    <location>
        <begin position="151"/>
        <end position="170"/>
    </location>
</feature>
<feature type="transmembrane region" description="Helical" evidence="5">
    <location>
        <begin position="58"/>
        <end position="77"/>
    </location>
</feature>
<dbReference type="GO" id="GO:0015297">
    <property type="term" value="F:antiporter activity"/>
    <property type="evidence" value="ECO:0007669"/>
    <property type="project" value="InterPro"/>
</dbReference>
<feature type="transmembrane region" description="Helical" evidence="5">
    <location>
        <begin position="84"/>
        <end position="105"/>
    </location>
</feature>
<feature type="transmembrane region" description="Helical" evidence="5">
    <location>
        <begin position="182"/>
        <end position="201"/>
    </location>
</feature>
<feature type="transmembrane region" description="Helical" evidence="5">
    <location>
        <begin position="213"/>
        <end position="230"/>
    </location>
</feature>
<evidence type="ECO:0000256" key="3">
    <source>
        <dbReference type="ARBA" id="ARBA00022989"/>
    </source>
</evidence>
<evidence type="ECO:0000313" key="7">
    <source>
        <dbReference type="EMBL" id="MCZ0725375.1"/>
    </source>
</evidence>
<dbReference type="GO" id="GO:0016020">
    <property type="term" value="C:membrane"/>
    <property type="evidence" value="ECO:0007669"/>
    <property type="project" value="UniProtKB-SubCell"/>
</dbReference>
<feature type="transmembrane region" description="Helical" evidence="5">
    <location>
        <begin position="276"/>
        <end position="294"/>
    </location>
</feature>
<dbReference type="AlphaFoldDB" id="A0A9X3FM67"/>
<evidence type="ECO:0000256" key="5">
    <source>
        <dbReference type="SAM" id="Phobius"/>
    </source>
</evidence>
<proteinExistence type="predicted"/>
<reference evidence="7" key="1">
    <citation type="submission" date="2022-12" db="EMBL/GenBank/DDBJ databases">
        <title>Description and comparative metabolic analysis of Aerococcus sp. nov., isolated from the feces of a pig.</title>
        <authorList>
            <person name="Chang Y.-H."/>
        </authorList>
    </citation>
    <scope>NUCLEOTIDE SEQUENCE</scope>
    <source>
        <strain evidence="7">YH-aer222</strain>
    </source>
</reference>
<name>A0A9X3FM67_9LACT</name>
<feature type="transmembrane region" description="Helical" evidence="5">
    <location>
        <begin position="29"/>
        <end position="52"/>
    </location>
</feature>
<dbReference type="PANTHER" id="PTHR31102">
    <property type="match status" value="1"/>
</dbReference>
<comment type="subcellular location">
    <subcellularLocation>
        <location evidence="1">Membrane</location>
        <topology evidence="1">Multi-pass membrane protein</topology>
    </subcellularLocation>
</comment>
<feature type="transmembrane region" description="Helical" evidence="5">
    <location>
        <begin position="236"/>
        <end position="255"/>
    </location>
</feature>
<feature type="transmembrane region" description="Helical" evidence="5">
    <location>
        <begin position="332"/>
        <end position="354"/>
    </location>
</feature>
<dbReference type="InterPro" id="IPR051843">
    <property type="entry name" value="CPA1_transporter"/>
</dbReference>